<organism evidence="1 2">
    <name type="scientific">Candidatus Propionivibrio dominans</name>
    <dbReference type="NCBI Taxonomy" id="2954373"/>
    <lineage>
        <taxon>Bacteria</taxon>
        <taxon>Pseudomonadati</taxon>
        <taxon>Pseudomonadota</taxon>
        <taxon>Betaproteobacteria</taxon>
        <taxon>Rhodocyclales</taxon>
        <taxon>Rhodocyclaceae</taxon>
        <taxon>Propionivibrio</taxon>
    </lineage>
</organism>
<comment type="caution">
    <text evidence="1">The sequence shown here is derived from an EMBL/GenBank/DDBJ whole genome shotgun (WGS) entry which is preliminary data.</text>
</comment>
<sequence>MMLVAVHYSTLQSHQEFKMRSLLITLSSLALLAACASTPEPKAEMKPAVKAEAKAEEPKKVPQCYSGDAGRFFNVGEKAIVSGVEVNCVATADGKNGQWMGVKHGK</sequence>
<name>A0A9D7I6G4_9RHOO</name>
<dbReference type="AlphaFoldDB" id="A0A9D7I6G4"/>
<evidence type="ECO:0008006" key="3">
    <source>
        <dbReference type="Google" id="ProtNLM"/>
    </source>
</evidence>
<dbReference type="Proteomes" id="UP000886602">
    <property type="component" value="Unassembled WGS sequence"/>
</dbReference>
<gene>
    <name evidence="1" type="ORF">IPJ48_03565</name>
</gene>
<evidence type="ECO:0000313" key="1">
    <source>
        <dbReference type="EMBL" id="MBK7422236.1"/>
    </source>
</evidence>
<protein>
    <recommendedName>
        <fullName evidence="3">DUF1496 domain-containing protein</fullName>
    </recommendedName>
</protein>
<dbReference type="EMBL" id="JADJNC010000004">
    <property type="protein sequence ID" value="MBK7422236.1"/>
    <property type="molecule type" value="Genomic_DNA"/>
</dbReference>
<proteinExistence type="predicted"/>
<accession>A0A9D7I6G4</accession>
<reference evidence="1" key="1">
    <citation type="submission" date="2020-10" db="EMBL/GenBank/DDBJ databases">
        <title>Connecting structure to function with the recovery of over 1000 high-quality activated sludge metagenome-assembled genomes encoding full-length rRNA genes using long-read sequencing.</title>
        <authorList>
            <person name="Singleton C.M."/>
            <person name="Petriglieri F."/>
            <person name="Kristensen J.M."/>
            <person name="Kirkegaard R.H."/>
            <person name="Michaelsen T.Y."/>
            <person name="Andersen M.H."/>
            <person name="Karst S.M."/>
            <person name="Dueholm M.S."/>
            <person name="Nielsen P.H."/>
            <person name="Albertsen M."/>
        </authorList>
    </citation>
    <scope>NUCLEOTIDE SEQUENCE</scope>
    <source>
        <strain evidence="1">EsbW_18-Q3-R4-48_MAXAC.044</strain>
    </source>
</reference>
<evidence type="ECO:0000313" key="2">
    <source>
        <dbReference type="Proteomes" id="UP000886602"/>
    </source>
</evidence>